<keyword evidence="2" id="KW-1185">Reference proteome</keyword>
<evidence type="ECO:0000313" key="1">
    <source>
        <dbReference type="EMBL" id="AQZ51820.1"/>
    </source>
</evidence>
<dbReference type="EMBL" id="CP020330">
    <property type="protein sequence ID" value="AQZ51820.1"/>
    <property type="molecule type" value="Genomic_DNA"/>
</dbReference>
<dbReference type="KEGG" id="mmed:Mame_02493"/>
<dbReference type="STRING" id="1122214.Mame_02493"/>
<dbReference type="AlphaFoldDB" id="A0A1U9Z2D5"/>
<dbReference type="OrthoDB" id="7917167at2"/>
<proteinExistence type="predicted"/>
<protein>
    <submittedName>
        <fullName evidence="1">Uncharacterized protein</fullName>
    </submittedName>
</protein>
<gene>
    <name evidence="1" type="ORF">Mame_02493</name>
</gene>
<reference evidence="1 2" key="1">
    <citation type="submission" date="2017-03" db="EMBL/GenBank/DDBJ databases">
        <title>Foreign affairs: Plasmid Transfer between Roseobacters and Rhizobia.</title>
        <authorList>
            <person name="Bartling P."/>
            <person name="Bunk B."/>
            <person name="Overmann J."/>
            <person name="Brinkmann H."/>
            <person name="Petersen J."/>
        </authorList>
    </citation>
    <scope>NUCLEOTIDE SEQUENCE [LARGE SCALE GENOMIC DNA]</scope>
    <source>
        <strain evidence="1 2">MACL11</strain>
    </source>
</reference>
<dbReference type="Proteomes" id="UP000191135">
    <property type="component" value="Chromosome"/>
</dbReference>
<organism evidence="1 2">
    <name type="scientific">Martelella mediterranea DSM 17316</name>
    <dbReference type="NCBI Taxonomy" id="1122214"/>
    <lineage>
        <taxon>Bacteria</taxon>
        <taxon>Pseudomonadati</taxon>
        <taxon>Pseudomonadota</taxon>
        <taxon>Alphaproteobacteria</taxon>
        <taxon>Hyphomicrobiales</taxon>
        <taxon>Aurantimonadaceae</taxon>
        <taxon>Martelella</taxon>
    </lineage>
</organism>
<name>A0A1U9Z2D5_9HYPH</name>
<evidence type="ECO:0000313" key="2">
    <source>
        <dbReference type="Proteomes" id="UP000191135"/>
    </source>
</evidence>
<accession>A0A1U9Z2D5</accession>
<sequence length="55" mass="6610">MGLFIILRHLVAPLAGYANLQDQLARKQQLEKNIRRVPPHLRQDVFSDDRYWRHD</sequence>
<dbReference type="RefSeq" id="WP_018067431.1">
    <property type="nucleotide sequence ID" value="NZ_AQWH01000041.1"/>
</dbReference>